<accession>A8H3P2</accession>
<gene>
    <name evidence="1" type="ordered locus">Spea_1856</name>
</gene>
<dbReference type="EMBL" id="CP000851">
    <property type="protein sequence ID" value="ABV87179.1"/>
    <property type="molecule type" value="Genomic_DNA"/>
</dbReference>
<dbReference type="eggNOG" id="ENOG50330NG">
    <property type="taxonomic scope" value="Bacteria"/>
</dbReference>
<name>A8H3P2_SHEPA</name>
<protein>
    <submittedName>
        <fullName evidence="1">Putative transcriptional regulator, Fis family protein</fullName>
    </submittedName>
</protein>
<dbReference type="AlphaFoldDB" id="A8H3P2"/>
<sequence>MRKTDKKIDNAIRLALTQVCEALKDEVEGFIWLTHSVNFSQGLDSLVITFMFESQALLDKANSEQQTLQMIALAQASLEMENICLANPKKQCRFKVND</sequence>
<dbReference type="OrthoDB" id="6996126at2"/>
<proteinExistence type="predicted"/>
<dbReference type="KEGG" id="spl:Spea_1856"/>
<dbReference type="RefSeq" id="WP_012155099.1">
    <property type="nucleotide sequence ID" value="NC_009901.1"/>
</dbReference>
<evidence type="ECO:0000313" key="2">
    <source>
        <dbReference type="Proteomes" id="UP000002608"/>
    </source>
</evidence>
<reference evidence="1 2" key="1">
    <citation type="submission" date="2007-10" db="EMBL/GenBank/DDBJ databases">
        <title>Complete sequence of Shewanella pealeana ATCC 700345.</title>
        <authorList>
            <consortium name="US DOE Joint Genome Institute"/>
            <person name="Copeland A."/>
            <person name="Lucas S."/>
            <person name="Lapidus A."/>
            <person name="Barry K."/>
            <person name="Glavina del Rio T."/>
            <person name="Dalin E."/>
            <person name="Tice H."/>
            <person name="Pitluck S."/>
            <person name="Chertkov O."/>
            <person name="Brettin T."/>
            <person name="Bruce D."/>
            <person name="Detter J.C."/>
            <person name="Han C."/>
            <person name="Schmutz J."/>
            <person name="Larimer F."/>
            <person name="Land M."/>
            <person name="Hauser L."/>
            <person name="Kyrpides N."/>
            <person name="Kim E."/>
            <person name="Zhao J.-S.Z."/>
            <person name="Manno D."/>
            <person name="Hawari J."/>
            <person name="Richardson P."/>
        </authorList>
    </citation>
    <scope>NUCLEOTIDE SEQUENCE [LARGE SCALE GENOMIC DNA]</scope>
    <source>
        <strain evidence="2">ATCC 700345 / ANG-SQ1</strain>
    </source>
</reference>
<organism evidence="1 2">
    <name type="scientific">Shewanella pealeana (strain ATCC 700345 / ANG-SQ1)</name>
    <dbReference type="NCBI Taxonomy" id="398579"/>
    <lineage>
        <taxon>Bacteria</taxon>
        <taxon>Pseudomonadati</taxon>
        <taxon>Pseudomonadota</taxon>
        <taxon>Gammaproteobacteria</taxon>
        <taxon>Alteromonadales</taxon>
        <taxon>Shewanellaceae</taxon>
        <taxon>Shewanella</taxon>
    </lineage>
</organism>
<dbReference type="HOGENOM" id="CLU_150651_1_0_6"/>
<evidence type="ECO:0000313" key="1">
    <source>
        <dbReference type="EMBL" id="ABV87179.1"/>
    </source>
</evidence>
<dbReference type="STRING" id="398579.Spea_1856"/>
<keyword evidence="2" id="KW-1185">Reference proteome</keyword>
<dbReference type="Proteomes" id="UP000002608">
    <property type="component" value="Chromosome"/>
</dbReference>